<evidence type="ECO:0000256" key="4">
    <source>
        <dbReference type="ARBA" id="ARBA00019048"/>
    </source>
</evidence>
<dbReference type="EC" id="2.7.7.9" evidence="3 9"/>
<sequence>MNKHTNVEKLTKLMDEKLAQLSKNEVSKNDMNIFRKLYHQFLTEPPTINWNEMNKIKKEIQVDYGDLLGAACTSEIKEVLSKIAVIKLNGGLGTTMGCKGPKSLIPVKEGKTFLEIAVLQNMALNIKYGSKVPIYLLNSFNTDAEIENYKQIKKNELNFEVFNQSKCPRIYEDTLMPVPESVDDPNEEAWYPPGHGNVLQSLVNTGILDKLLNEGREIVFISNIDNTGAYVDIKIAKAMVDGKADYIMEVTDKTPMDTKGGTLIEINNHIMHLEMPQVPKDHIDDFCSVTEFKIFNTNNIWINLKKVKEIIDNIKMEIIVNKKKLKNGRSVIQLETSIGGAIRNFEHCLAVHVDRHRFLPVKKTQDLFSIMSNLYILDEDYILRLRKDRSIKCAPIIKLSSEFNSINEFIKRIPNIPDMKDLLRLTIKGDVTFGKNVILKGDVIIIADKNSSLHITQGSVIENKLCRGSFEISEN</sequence>
<dbReference type="AlphaFoldDB" id="A0A0N4ZKL3"/>
<organism evidence="12 13">
    <name type="scientific">Parastrongyloides trichosuri</name>
    <name type="common">Possum-specific nematode worm</name>
    <dbReference type="NCBI Taxonomy" id="131310"/>
    <lineage>
        <taxon>Eukaryota</taxon>
        <taxon>Metazoa</taxon>
        <taxon>Ecdysozoa</taxon>
        <taxon>Nematoda</taxon>
        <taxon>Chromadorea</taxon>
        <taxon>Rhabditida</taxon>
        <taxon>Tylenchina</taxon>
        <taxon>Panagrolaimomorpha</taxon>
        <taxon>Strongyloidoidea</taxon>
        <taxon>Strongyloididae</taxon>
        <taxon>Parastrongyloides</taxon>
    </lineage>
</organism>
<dbReference type="FunFam" id="2.160.10.10:FF:000001">
    <property type="entry name" value="UTP--glucose-1-phosphate uridylyltransferase"/>
    <property type="match status" value="1"/>
</dbReference>
<feature type="binding site" evidence="11">
    <location>
        <position position="362"/>
    </location>
    <ligand>
        <name>UTP</name>
        <dbReference type="ChEBI" id="CHEBI:46398"/>
    </ligand>
</feature>
<keyword evidence="5 9" id="KW-0808">Transferase</keyword>
<dbReference type="Gene3D" id="3.90.550.10">
    <property type="entry name" value="Spore Coat Polysaccharide Biosynthesis Protein SpsA, Chain A"/>
    <property type="match status" value="1"/>
</dbReference>
<dbReference type="WBParaSite" id="PTRK_0000864600.1">
    <property type="protein sequence ID" value="PTRK_0000864600.1"/>
    <property type="gene ID" value="PTRK_0000864600"/>
</dbReference>
<comment type="catalytic activity">
    <reaction evidence="8">
        <text>alpha-D-glucose 1-phosphate + UTP + H(+) = UDP-alpha-D-glucose + diphosphate</text>
        <dbReference type="Rhea" id="RHEA:19889"/>
        <dbReference type="ChEBI" id="CHEBI:15378"/>
        <dbReference type="ChEBI" id="CHEBI:33019"/>
        <dbReference type="ChEBI" id="CHEBI:46398"/>
        <dbReference type="ChEBI" id="CHEBI:58601"/>
        <dbReference type="ChEBI" id="CHEBI:58885"/>
        <dbReference type="EC" id="2.7.7.9"/>
    </reaction>
    <physiologicalReaction direction="left-to-right" evidence="8">
        <dbReference type="Rhea" id="RHEA:19890"/>
    </physiologicalReaction>
</comment>
<dbReference type="GO" id="GO:0006011">
    <property type="term" value="P:UDP-alpha-D-glucose metabolic process"/>
    <property type="evidence" value="ECO:0007669"/>
    <property type="project" value="UniProtKB-UniRule"/>
</dbReference>
<evidence type="ECO:0000256" key="11">
    <source>
        <dbReference type="PIRSR" id="PIRSR000806-2"/>
    </source>
</evidence>
<protein>
    <recommendedName>
        <fullName evidence="4 9">UTP--glucose-1-phosphate uridylyltransferase</fullName>
        <ecNumber evidence="3 9">2.7.7.9</ecNumber>
    </recommendedName>
</protein>
<dbReference type="Proteomes" id="UP000038045">
    <property type="component" value="Unplaced"/>
</dbReference>
<evidence type="ECO:0000256" key="5">
    <source>
        <dbReference type="ARBA" id="ARBA00022679"/>
    </source>
</evidence>
<keyword evidence="12" id="KW-1185">Reference proteome</keyword>
<evidence type="ECO:0000256" key="8">
    <source>
        <dbReference type="ARBA" id="ARBA00047432"/>
    </source>
</evidence>
<reference evidence="13" key="1">
    <citation type="submission" date="2017-02" db="UniProtKB">
        <authorList>
            <consortium name="WormBaseParasite"/>
        </authorList>
    </citation>
    <scope>IDENTIFICATION</scope>
</reference>
<dbReference type="FunFam" id="3.90.550.10:FF:000002">
    <property type="entry name" value="UTP--glucose-1-phosphate uridylyltransferase"/>
    <property type="match status" value="1"/>
</dbReference>
<feature type="binding site" evidence="11">
    <location>
        <position position="102"/>
    </location>
    <ligand>
        <name>UTP</name>
        <dbReference type="ChEBI" id="CHEBI:46398"/>
    </ligand>
</feature>
<evidence type="ECO:0000256" key="7">
    <source>
        <dbReference type="ARBA" id="ARBA00023579"/>
    </source>
</evidence>
<name>A0A0N4ZKL3_PARTI</name>
<proteinExistence type="inferred from homology"/>
<feature type="binding site" evidence="10">
    <location>
        <position position="195"/>
    </location>
    <ligand>
        <name>substrate</name>
    </ligand>
</feature>
<dbReference type="InterPro" id="IPR029044">
    <property type="entry name" value="Nucleotide-diphossugar_trans"/>
</dbReference>
<evidence type="ECO:0000256" key="9">
    <source>
        <dbReference type="PIRNR" id="PIRNR000806"/>
    </source>
</evidence>
<evidence type="ECO:0000313" key="13">
    <source>
        <dbReference type="WBParaSite" id="PTRK_0000864600.1"/>
    </source>
</evidence>
<dbReference type="InterPro" id="IPR016267">
    <property type="entry name" value="UDPGP_trans"/>
</dbReference>
<dbReference type="GO" id="GO:0003983">
    <property type="term" value="F:UTP:glucose-1-phosphate uridylyltransferase activity"/>
    <property type="evidence" value="ECO:0007669"/>
    <property type="project" value="UniProtKB-EC"/>
</dbReference>
<evidence type="ECO:0000256" key="2">
    <source>
        <dbReference type="ARBA" id="ARBA00011823"/>
    </source>
</evidence>
<evidence type="ECO:0000256" key="3">
    <source>
        <dbReference type="ARBA" id="ARBA00012415"/>
    </source>
</evidence>
<feature type="binding site" evidence="11">
    <location>
        <position position="164"/>
    </location>
    <ligand>
        <name>UTP</name>
        <dbReference type="ChEBI" id="CHEBI:46398"/>
    </ligand>
</feature>
<dbReference type="InterPro" id="IPR002618">
    <property type="entry name" value="UDPGP_fam"/>
</dbReference>
<dbReference type="STRING" id="131310.A0A0N4ZKL3"/>
<evidence type="ECO:0000256" key="6">
    <source>
        <dbReference type="ARBA" id="ARBA00022695"/>
    </source>
</evidence>
<accession>A0A0N4ZKL3</accession>
<dbReference type="Pfam" id="PF01704">
    <property type="entry name" value="UDPGP"/>
    <property type="match status" value="1"/>
</dbReference>
<evidence type="ECO:0000313" key="12">
    <source>
        <dbReference type="Proteomes" id="UP000038045"/>
    </source>
</evidence>
<dbReference type="PIRSF" id="PIRSF000806">
    <property type="entry name" value="UDPGP"/>
    <property type="match status" value="1"/>
</dbReference>
<evidence type="ECO:0000256" key="10">
    <source>
        <dbReference type="PIRSR" id="PIRSR000806-1"/>
    </source>
</evidence>
<comment type="subunit">
    <text evidence="2">Homooctamer.</text>
</comment>
<dbReference type="PANTHER" id="PTHR43511">
    <property type="match status" value="1"/>
</dbReference>
<dbReference type="UniPathway" id="UPA00164"/>
<dbReference type="SUPFAM" id="SSF53448">
    <property type="entry name" value="Nucleotide-diphospho-sugar transferases"/>
    <property type="match status" value="1"/>
</dbReference>
<dbReference type="Gene3D" id="2.160.10.10">
    <property type="entry name" value="Hexapeptide repeat proteins"/>
    <property type="match status" value="1"/>
</dbReference>
<dbReference type="GO" id="GO:0005978">
    <property type="term" value="P:glycogen biosynthetic process"/>
    <property type="evidence" value="ECO:0007669"/>
    <property type="project" value="UniProtKB-UniPathway"/>
</dbReference>
<keyword evidence="6 9" id="KW-0548">Nucleotidyltransferase</keyword>
<feature type="binding site" evidence="11">
    <location>
        <position position="194"/>
    </location>
    <ligand>
        <name>UTP</name>
        <dbReference type="ChEBI" id="CHEBI:46398"/>
    </ligand>
</feature>
<dbReference type="CDD" id="cd00897">
    <property type="entry name" value="UGPase_euk"/>
    <property type="match status" value="1"/>
</dbReference>
<feature type="binding site" evidence="11">
    <location>
        <position position="225"/>
    </location>
    <ligand>
        <name>UTP</name>
        <dbReference type="ChEBI" id="CHEBI:46398"/>
    </ligand>
</feature>
<comment type="similarity">
    <text evidence="1 9">Belongs to the UDPGP type 1 family.</text>
</comment>
<evidence type="ECO:0000256" key="1">
    <source>
        <dbReference type="ARBA" id="ARBA00010401"/>
    </source>
</evidence>
<comment type="function">
    <text evidence="7">UTP--glucose-1-phosphate uridylyltransferase catalyzing the conversion of glucose-1-phosphate into UDP-glucose, a crucial precursor for the production of glycogen.</text>
</comment>